<dbReference type="InterPro" id="IPR003423">
    <property type="entry name" value="OMP_efflux"/>
</dbReference>
<comment type="caution">
    <text evidence="2">The sequence shown here is derived from an EMBL/GenBank/DDBJ whole genome shotgun (WGS) entry which is preliminary data.</text>
</comment>
<dbReference type="PANTHER" id="PTHR30203:SF32">
    <property type="entry name" value="CATION EFFLUX SYSTEM PROTEIN CUSC"/>
    <property type="match status" value="1"/>
</dbReference>
<evidence type="ECO:0000313" key="3">
    <source>
        <dbReference type="Proteomes" id="UP000623509"/>
    </source>
</evidence>
<proteinExistence type="inferred from homology"/>
<evidence type="ECO:0008006" key="4">
    <source>
        <dbReference type="Google" id="ProtNLM"/>
    </source>
</evidence>
<reference evidence="2 3" key="1">
    <citation type="submission" date="2016-08" db="EMBL/GenBank/DDBJ databases">
        <title>Candidatus Dactylopiibacterium carminicum genome sequence.</title>
        <authorList>
            <person name="Ramirez-Puebla S.T."/>
            <person name="Ormeno-Orrillo E."/>
            <person name="Vera-Ponce De Leon A."/>
            <person name="Luis L."/>
            <person name="Sanchez-Flores A."/>
            <person name="Monica R."/>
            <person name="Martinez-Romero E."/>
        </authorList>
    </citation>
    <scope>NUCLEOTIDE SEQUENCE [LARGE SCALE GENOMIC DNA]</scope>
    <source>
        <strain evidence="2">END1</strain>
    </source>
</reference>
<gene>
    <name evidence="2" type="ORF">BGI27_15590</name>
</gene>
<protein>
    <recommendedName>
        <fullName evidence="4">RND transporter</fullName>
    </recommendedName>
</protein>
<sequence>MRTAIQEVESALVTLESTAQRGEGARRAVEGFERAWQATDAAYRAGASSLFDLEDARRSQVAAQSALIELQRERLLAWISLYRAMGGGWTQASPNPAAEHPAPIFNRFVGAQTAPAEIRN</sequence>
<dbReference type="Proteomes" id="UP000623509">
    <property type="component" value="Unassembled WGS sequence"/>
</dbReference>
<accession>A0ABQ7HLH0</accession>
<dbReference type="EMBL" id="MDUX01000070">
    <property type="protein sequence ID" value="KAF7598000.1"/>
    <property type="molecule type" value="Genomic_DNA"/>
</dbReference>
<dbReference type="SUPFAM" id="SSF56954">
    <property type="entry name" value="Outer membrane efflux proteins (OEP)"/>
    <property type="match status" value="1"/>
</dbReference>
<dbReference type="Pfam" id="PF02321">
    <property type="entry name" value="OEP"/>
    <property type="match status" value="1"/>
</dbReference>
<evidence type="ECO:0000313" key="2">
    <source>
        <dbReference type="EMBL" id="KAF7598000.1"/>
    </source>
</evidence>
<name>A0ABQ7HLH0_9RHOO</name>
<dbReference type="PANTHER" id="PTHR30203">
    <property type="entry name" value="OUTER MEMBRANE CATION EFFLUX PROTEIN"/>
    <property type="match status" value="1"/>
</dbReference>
<keyword evidence="3" id="KW-1185">Reference proteome</keyword>
<evidence type="ECO:0000256" key="1">
    <source>
        <dbReference type="ARBA" id="ARBA00007613"/>
    </source>
</evidence>
<dbReference type="RefSeq" id="WP_095525759.1">
    <property type="nucleotide sequence ID" value="NZ_MDUX01000070.1"/>
</dbReference>
<comment type="similarity">
    <text evidence="1">Belongs to the outer membrane factor (OMF) (TC 1.B.17) family.</text>
</comment>
<dbReference type="InterPro" id="IPR010131">
    <property type="entry name" value="MdtP/NodT-like"/>
</dbReference>
<organism evidence="2 3">
    <name type="scientific">Candidatus Dactylopiibacterium carminicum</name>
    <dbReference type="NCBI Taxonomy" id="857335"/>
    <lineage>
        <taxon>Bacteria</taxon>
        <taxon>Pseudomonadati</taxon>
        <taxon>Pseudomonadota</taxon>
        <taxon>Betaproteobacteria</taxon>
        <taxon>Rhodocyclales</taxon>
        <taxon>Rhodocyclaceae</taxon>
        <taxon>Candidatus Dactylopiibacterium</taxon>
    </lineage>
</organism>
<dbReference type="Gene3D" id="1.20.1600.10">
    <property type="entry name" value="Outer membrane efflux proteins (OEP)"/>
    <property type="match status" value="1"/>
</dbReference>